<protein>
    <submittedName>
        <fullName evidence="2">Uncharacterized protein</fullName>
    </submittedName>
</protein>
<feature type="compositionally biased region" description="Basic and acidic residues" evidence="1">
    <location>
        <begin position="13"/>
        <end position="32"/>
    </location>
</feature>
<reference evidence="2" key="1">
    <citation type="submission" date="2019-10" db="EMBL/GenBank/DDBJ databases">
        <authorList>
            <consortium name="DOE Joint Genome Institute"/>
            <person name="Kuo A."/>
            <person name="Miyauchi S."/>
            <person name="Kiss E."/>
            <person name="Drula E."/>
            <person name="Kohler A."/>
            <person name="Sanchez-Garcia M."/>
            <person name="Andreopoulos B."/>
            <person name="Barry K.W."/>
            <person name="Bonito G."/>
            <person name="Buee M."/>
            <person name="Carver A."/>
            <person name="Chen C."/>
            <person name="Cichocki N."/>
            <person name="Clum A."/>
            <person name="Culley D."/>
            <person name="Crous P.W."/>
            <person name="Fauchery L."/>
            <person name="Girlanda M."/>
            <person name="Hayes R."/>
            <person name="Keri Z."/>
            <person name="LaButti K."/>
            <person name="Lipzen A."/>
            <person name="Lombard V."/>
            <person name="Magnuson J."/>
            <person name="Maillard F."/>
            <person name="Morin E."/>
            <person name="Murat C."/>
            <person name="Nolan M."/>
            <person name="Ohm R."/>
            <person name="Pangilinan J."/>
            <person name="Pereira M."/>
            <person name="Perotto S."/>
            <person name="Peter M."/>
            <person name="Riley R."/>
            <person name="Sitrit Y."/>
            <person name="Stielow B."/>
            <person name="Szollosi G."/>
            <person name="Zifcakova L."/>
            <person name="Stursova M."/>
            <person name="Spatafora J.W."/>
            <person name="Tedersoo L."/>
            <person name="Vaario L.-M."/>
            <person name="Yamada A."/>
            <person name="Yan M."/>
            <person name="Wang P."/>
            <person name="Xu J."/>
            <person name="Bruns T."/>
            <person name="Baldrian P."/>
            <person name="Vilgalys R."/>
            <person name="Henrissat B."/>
            <person name="Grigoriev I.V."/>
            <person name="Hibbett D."/>
            <person name="Nagy L.G."/>
            <person name="Martin F.M."/>
        </authorList>
    </citation>
    <scope>NUCLEOTIDE SEQUENCE</scope>
    <source>
        <strain evidence="2">Prilba</strain>
    </source>
</reference>
<comment type="caution">
    <text evidence="2">The sequence shown here is derived from an EMBL/GenBank/DDBJ whole genome shotgun (WGS) entry which is preliminary data.</text>
</comment>
<feature type="compositionally biased region" description="Low complexity" evidence="1">
    <location>
        <begin position="118"/>
        <end position="139"/>
    </location>
</feature>
<gene>
    <name evidence="2" type="ORF">DFH94DRAFT_849644</name>
</gene>
<feature type="compositionally biased region" description="Low complexity" evidence="1">
    <location>
        <begin position="290"/>
        <end position="299"/>
    </location>
</feature>
<dbReference type="Proteomes" id="UP000759537">
    <property type="component" value="Unassembled WGS sequence"/>
</dbReference>
<proteinExistence type="predicted"/>
<dbReference type="EMBL" id="WHVB01000001">
    <property type="protein sequence ID" value="KAF8487213.1"/>
    <property type="molecule type" value="Genomic_DNA"/>
</dbReference>
<accession>A0A9P5N5Z9</accession>
<sequence length="337" mass="36376">MSMLPTGVPSHFSCDKENIPVTRGEKETRHNALIDAATNSSRRPLRPLLQRGFSSSSSSPACQSPRQVGIAILTDPARNQTRSVPYEEETYSSTAWRSSSPAPPHTYILLSNPARTRSSPSIQNSYSPSPSVHQSRSSLSPRIIILSNPAREKQCAMPRSEVIQSKQRVSAAVPAPMRVPTTTPISILKSPVPSPQPPAPAADIKVGKLAVDGKAQNVIVRVLLPKIVHESVSSEERAMTGVHHPGTGTGTDKTSRIAEKIVRRLGLMMRSGSRLATARRKEQPRNCRQTATATAPSTATPTATATFIVSRACAFMRTHTHASTPTLTETPHHSNCQ</sequence>
<name>A0A9P5N5Z9_9AGAM</name>
<evidence type="ECO:0000313" key="3">
    <source>
        <dbReference type="Proteomes" id="UP000759537"/>
    </source>
</evidence>
<feature type="region of interest" description="Disordered" evidence="1">
    <location>
        <begin position="115"/>
        <end position="139"/>
    </location>
</feature>
<dbReference type="AlphaFoldDB" id="A0A9P5N5Z9"/>
<feature type="compositionally biased region" description="Low complexity" evidence="1">
    <location>
        <begin position="40"/>
        <end position="59"/>
    </location>
</feature>
<keyword evidence="3" id="KW-1185">Reference proteome</keyword>
<organism evidence="2 3">
    <name type="scientific">Russula ochroleuca</name>
    <dbReference type="NCBI Taxonomy" id="152965"/>
    <lineage>
        <taxon>Eukaryota</taxon>
        <taxon>Fungi</taxon>
        <taxon>Dikarya</taxon>
        <taxon>Basidiomycota</taxon>
        <taxon>Agaricomycotina</taxon>
        <taxon>Agaricomycetes</taxon>
        <taxon>Russulales</taxon>
        <taxon>Russulaceae</taxon>
        <taxon>Russula</taxon>
    </lineage>
</organism>
<reference evidence="2" key="2">
    <citation type="journal article" date="2020" name="Nat. Commun.">
        <title>Large-scale genome sequencing of mycorrhizal fungi provides insights into the early evolution of symbiotic traits.</title>
        <authorList>
            <person name="Miyauchi S."/>
            <person name="Kiss E."/>
            <person name="Kuo A."/>
            <person name="Drula E."/>
            <person name="Kohler A."/>
            <person name="Sanchez-Garcia M."/>
            <person name="Morin E."/>
            <person name="Andreopoulos B."/>
            <person name="Barry K.W."/>
            <person name="Bonito G."/>
            <person name="Buee M."/>
            <person name="Carver A."/>
            <person name="Chen C."/>
            <person name="Cichocki N."/>
            <person name="Clum A."/>
            <person name="Culley D."/>
            <person name="Crous P.W."/>
            <person name="Fauchery L."/>
            <person name="Girlanda M."/>
            <person name="Hayes R.D."/>
            <person name="Keri Z."/>
            <person name="LaButti K."/>
            <person name="Lipzen A."/>
            <person name="Lombard V."/>
            <person name="Magnuson J."/>
            <person name="Maillard F."/>
            <person name="Murat C."/>
            <person name="Nolan M."/>
            <person name="Ohm R.A."/>
            <person name="Pangilinan J."/>
            <person name="Pereira M.F."/>
            <person name="Perotto S."/>
            <person name="Peter M."/>
            <person name="Pfister S."/>
            <person name="Riley R."/>
            <person name="Sitrit Y."/>
            <person name="Stielow J.B."/>
            <person name="Szollosi G."/>
            <person name="Zifcakova L."/>
            <person name="Stursova M."/>
            <person name="Spatafora J.W."/>
            <person name="Tedersoo L."/>
            <person name="Vaario L.M."/>
            <person name="Yamada A."/>
            <person name="Yan M."/>
            <person name="Wang P."/>
            <person name="Xu J."/>
            <person name="Bruns T."/>
            <person name="Baldrian P."/>
            <person name="Vilgalys R."/>
            <person name="Dunand C."/>
            <person name="Henrissat B."/>
            <person name="Grigoriev I.V."/>
            <person name="Hibbett D."/>
            <person name="Nagy L.G."/>
            <person name="Martin F.M."/>
        </authorList>
    </citation>
    <scope>NUCLEOTIDE SEQUENCE</scope>
    <source>
        <strain evidence="2">Prilba</strain>
    </source>
</reference>
<feature type="region of interest" description="Disordered" evidence="1">
    <location>
        <begin position="91"/>
        <end position="110"/>
    </location>
</feature>
<feature type="region of interest" description="Disordered" evidence="1">
    <location>
        <begin position="273"/>
        <end position="299"/>
    </location>
</feature>
<dbReference type="OrthoDB" id="3306311at2759"/>
<feature type="region of interest" description="Disordered" evidence="1">
    <location>
        <begin position="1"/>
        <end position="65"/>
    </location>
</feature>
<feature type="compositionally biased region" description="Polar residues" evidence="1">
    <location>
        <begin position="91"/>
        <end position="100"/>
    </location>
</feature>
<evidence type="ECO:0000256" key="1">
    <source>
        <dbReference type="SAM" id="MobiDB-lite"/>
    </source>
</evidence>
<evidence type="ECO:0000313" key="2">
    <source>
        <dbReference type="EMBL" id="KAF8487213.1"/>
    </source>
</evidence>